<dbReference type="EMBL" id="BQNB010017927">
    <property type="protein sequence ID" value="GJT68763.1"/>
    <property type="molecule type" value="Genomic_DNA"/>
</dbReference>
<name>A0ABQ5G0T9_9ASTR</name>
<organism evidence="4 5">
    <name type="scientific">Tanacetum coccineum</name>
    <dbReference type="NCBI Taxonomy" id="301880"/>
    <lineage>
        <taxon>Eukaryota</taxon>
        <taxon>Viridiplantae</taxon>
        <taxon>Streptophyta</taxon>
        <taxon>Embryophyta</taxon>
        <taxon>Tracheophyta</taxon>
        <taxon>Spermatophyta</taxon>
        <taxon>Magnoliopsida</taxon>
        <taxon>eudicotyledons</taxon>
        <taxon>Gunneridae</taxon>
        <taxon>Pentapetalae</taxon>
        <taxon>asterids</taxon>
        <taxon>campanulids</taxon>
        <taxon>Asterales</taxon>
        <taxon>Asteraceae</taxon>
        <taxon>Asteroideae</taxon>
        <taxon>Anthemideae</taxon>
        <taxon>Anthemidinae</taxon>
        <taxon>Tanacetum</taxon>
    </lineage>
</organism>
<dbReference type="Pfam" id="PF13976">
    <property type="entry name" value="gag_pre-integrs"/>
    <property type="match status" value="1"/>
</dbReference>
<evidence type="ECO:0000256" key="1">
    <source>
        <dbReference type="SAM" id="MobiDB-lite"/>
    </source>
</evidence>
<feature type="domain" description="GAG-pre-integrase" evidence="2">
    <location>
        <begin position="744"/>
        <end position="807"/>
    </location>
</feature>
<proteinExistence type="predicted"/>
<dbReference type="InterPro" id="IPR054722">
    <property type="entry name" value="PolX-like_BBD"/>
</dbReference>
<dbReference type="InterPro" id="IPR025724">
    <property type="entry name" value="GAG-pre-integrase_dom"/>
</dbReference>
<reference evidence="4" key="1">
    <citation type="journal article" date="2022" name="Int. J. Mol. Sci.">
        <title>Draft Genome of Tanacetum Coccineum: Genomic Comparison of Closely Related Tanacetum-Family Plants.</title>
        <authorList>
            <person name="Yamashiro T."/>
            <person name="Shiraishi A."/>
            <person name="Nakayama K."/>
            <person name="Satake H."/>
        </authorList>
    </citation>
    <scope>NUCLEOTIDE SEQUENCE</scope>
</reference>
<reference evidence="4" key="2">
    <citation type="submission" date="2022-01" db="EMBL/GenBank/DDBJ databases">
        <authorList>
            <person name="Yamashiro T."/>
            <person name="Shiraishi A."/>
            <person name="Satake H."/>
            <person name="Nakayama K."/>
        </authorList>
    </citation>
    <scope>NUCLEOTIDE SEQUENCE</scope>
</reference>
<comment type="caution">
    <text evidence="4">The sequence shown here is derived from an EMBL/GenBank/DDBJ whole genome shotgun (WGS) entry which is preliminary data.</text>
</comment>
<evidence type="ECO:0000259" key="3">
    <source>
        <dbReference type="Pfam" id="PF22936"/>
    </source>
</evidence>
<evidence type="ECO:0000259" key="2">
    <source>
        <dbReference type="Pfam" id="PF13976"/>
    </source>
</evidence>
<evidence type="ECO:0000313" key="4">
    <source>
        <dbReference type="EMBL" id="GJT68763.1"/>
    </source>
</evidence>
<feature type="domain" description="Retrovirus-related Pol polyprotein from transposon TNT 1-94-like beta-barrel" evidence="3">
    <location>
        <begin position="637"/>
        <end position="707"/>
    </location>
</feature>
<sequence length="936" mass="106130">MSEAEPTSPASSVTTLLDDWSIEIDADHFALALMDTKLTVSSKLKGMIKRRNGEKRMKMRTKTELTLEQTQQGVIDEVLVLRRLESIFTSMYVAVQKLKKDSNTNNVKDSELASLFGKLKYEENLIDNIYETEKNKSLVSATPLSTAFFSSSIFQDFQDSPDDEEDTRSIHEYLNDLEEEYQARALLAKSKRFFKKGTQSWSKTSVSAYQSPFKPKPLSSPQHKPELRPIKDFEAKYNKVKAKLALLSSSASASKASMVKNKGLIAEAYEWDEEEVSSDDNEMVEVKVLMALAEENDVVSKEGARNGEWVKISMRKVHTLLEIEDNDDRKVYLNYLCIDLNYVEEQRSNLLSKHRNLVHELNTCKEQLLVLKQAKLDFLTMQHVNTEILKENKNLRTELKELKAITETWLNSSNKKLEGAEPISGPKTIKSILRSNSTFKVEALKGVIINEPSSAPAKGNKSSSASKVHSAPAGKLKSVKIKDDPPLAIVMKELNNLRLQVSKNQSCYSRSNQSQQYISTMNMSQHLKSLGRASSRSKIARPSKCFFLPCTYYGCIDHLSNECLCYPICGLCGNPRNPQHTLKRCEVCGSSTHTTTNHYDIEWFKRGETLQAKKAEALKSTRAESSNANRSKTPTKSGCSRHMTGVKSYLYKYVEHSGPKVVSGDDFTCTIEGYGSITCNDIVFTKVAFLNGLKYNLISISQLYDAKYIVQFDEKRGTIFKSNKEVVMIAPTSAAILSKWGYYIYVLDMTSSAQESCFFAKASKDLNWLWHKRLAHLNFKTINKLAKQILVIGLPTLVYSKDKSCSSREKESIIEPFTSTIIKITWENLMKKLMMVIFLDTHLFPRPSEPSTLEDNKLKKPNITFEESLDAIKFSKPSVNDINIAKTERYPPDEYLHPYEPSQRYQTNNNDVSFIEPYEYPKPIVLETEVSSDQNG</sequence>
<feature type="compositionally biased region" description="Polar residues" evidence="1">
    <location>
        <begin position="623"/>
        <end position="638"/>
    </location>
</feature>
<protein>
    <submittedName>
        <fullName evidence="4">Retrovirus-related pol polyprotein from transposon TNT 1-94</fullName>
    </submittedName>
</protein>
<dbReference type="Proteomes" id="UP001151760">
    <property type="component" value="Unassembled WGS sequence"/>
</dbReference>
<accession>A0ABQ5G0T9</accession>
<dbReference type="Pfam" id="PF22936">
    <property type="entry name" value="Pol_BBD"/>
    <property type="match status" value="1"/>
</dbReference>
<feature type="region of interest" description="Disordered" evidence="1">
    <location>
        <begin position="452"/>
        <end position="471"/>
    </location>
</feature>
<evidence type="ECO:0000313" key="5">
    <source>
        <dbReference type="Proteomes" id="UP001151760"/>
    </source>
</evidence>
<gene>
    <name evidence="4" type="ORF">Tco_1020243</name>
</gene>
<keyword evidence="5" id="KW-1185">Reference proteome</keyword>
<feature type="region of interest" description="Disordered" evidence="1">
    <location>
        <begin position="620"/>
        <end position="640"/>
    </location>
</feature>